<feature type="domain" description="SLH" evidence="4">
    <location>
        <begin position="249"/>
        <end position="305"/>
    </location>
</feature>
<organism evidence="5 6">
    <name type="scientific">Ructibacterium gallinarum</name>
    <dbReference type="NCBI Taxonomy" id="2779355"/>
    <lineage>
        <taxon>Bacteria</taxon>
        <taxon>Bacillati</taxon>
        <taxon>Bacillota</taxon>
        <taxon>Clostridia</taxon>
        <taxon>Eubacteriales</taxon>
        <taxon>Oscillospiraceae</taxon>
        <taxon>Ructibacterium</taxon>
    </lineage>
</organism>
<evidence type="ECO:0000313" key="6">
    <source>
        <dbReference type="Proteomes" id="UP000806542"/>
    </source>
</evidence>
<dbReference type="InterPro" id="IPR051465">
    <property type="entry name" value="Cell_Envelope_Struct_Comp"/>
</dbReference>
<evidence type="ECO:0000256" key="3">
    <source>
        <dbReference type="SAM" id="SignalP"/>
    </source>
</evidence>
<dbReference type="AlphaFoldDB" id="A0A9D5M4H4"/>
<dbReference type="Proteomes" id="UP000806542">
    <property type="component" value="Unassembled WGS sequence"/>
</dbReference>
<dbReference type="PANTHER" id="PTHR43308">
    <property type="entry name" value="OUTER MEMBRANE PROTEIN ALPHA-RELATED"/>
    <property type="match status" value="1"/>
</dbReference>
<keyword evidence="1" id="KW-0677">Repeat</keyword>
<evidence type="ECO:0000313" key="5">
    <source>
        <dbReference type="EMBL" id="MBE5039394.1"/>
    </source>
</evidence>
<evidence type="ECO:0000256" key="2">
    <source>
        <dbReference type="SAM" id="MobiDB-lite"/>
    </source>
</evidence>
<feature type="domain" description="SLH" evidence="4">
    <location>
        <begin position="306"/>
        <end position="364"/>
    </location>
</feature>
<evidence type="ECO:0000259" key="4">
    <source>
        <dbReference type="PROSITE" id="PS51272"/>
    </source>
</evidence>
<gene>
    <name evidence="5" type="ORF">INF28_02780</name>
</gene>
<comment type="caution">
    <text evidence="5">The sequence shown here is derived from an EMBL/GenBank/DDBJ whole genome shotgun (WGS) entry which is preliminary data.</text>
</comment>
<dbReference type="PROSITE" id="PS51272">
    <property type="entry name" value="SLH"/>
    <property type="match status" value="3"/>
</dbReference>
<dbReference type="RefSeq" id="WP_226391957.1">
    <property type="nucleotide sequence ID" value="NZ_JADCKB010000004.1"/>
</dbReference>
<keyword evidence="6" id="KW-1185">Reference proteome</keyword>
<keyword evidence="3" id="KW-0732">Signal</keyword>
<reference evidence="5" key="1">
    <citation type="submission" date="2020-10" db="EMBL/GenBank/DDBJ databases">
        <title>ChiBAC.</title>
        <authorList>
            <person name="Zenner C."/>
            <person name="Hitch T.C.A."/>
            <person name="Clavel T."/>
        </authorList>
    </citation>
    <scope>NUCLEOTIDE SEQUENCE</scope>
    <source>
        <strain evidence="5">DSM 107454</strain>
    </source>
</reference>
<evidence type="ECO:0000256" key="1">
    <source>
        <dbReference type="ARBA" id="ARBA00022737"/>
    </source>
</evidence>
<name>A0A9D5M4H4_9FIRM</name>
<sequence length="364" mass="40366">MKKAVLLVLSVLMLMTTVHAAEIEIRSNKGSGKIQSTKLDDETVQIDVTAQLLDEDGPCKNEYITIAMYGPNQPDGASHEKEIGGKTYYSYYMDQVRADKNGEVSYSFIVKISSEETCYLIFSGKGVENPFELETLLPPADAQVIQPMDPPSYSGGGGGSSGKTASQYTAKQPEDNKENQETVNDANVFVDISDDHWAYEDCMKLYNRGIITGDGNGYLRPEDNISREEVAVVLTKAFKINIPDVEMKMDNTSSLWAKNYLAAAVKNGIMMEDENGTYRGTSYASRAEVVTMVNRCLKREGNVDSLKVFTDYTDIPDYSMNGFSALVEMGVVNGYEDGTVRPNHYITRAELFKIISRILEEVPL</sequence>
<accession>A0A9D5M4H4</accession>
<dbReference type="Pfam" id="PF00395">
    <property type="entry name" value="SLH"/>
    <property type="match status" value="3"/>
</dbReference>
<feature type="region of interest" description="Disordered" evidence="2">
    <location>
        <begin position="143"/>
        <end position="184"/>
    </location>
</feature>
<feature type="domain" description="SLH" evidence="4">
    <location>
        <begin position="185"/>
        <end position="248"/>
    </location>
</feature>
<dbReference type="InterPro" id="IPR001119">
    <property type="entry name" value="SLH_dom"/>
</dbReference>
<dbReference type="EMBL" id="JADCKB010000004">
    <property type="protein sequence ID" value="MBE5039394.1"/>
    <property type="molecule type" value="Genomic_DNA"/>
</dbReference>
<protein>
    <submittedName>
        <fullName evidence="5">S-layer homology domain-containing protein</fullName>
    </submittedName>
</protein>
<proteinExistence type="predicted"/>
<feature type="chain" id="PRO_5039270196" evidence="3">
    <location>
        <begin position="21"/>
        <end position="364"/>
    </location>
</feature>
<feature type="signal peptide" evidence="3">
    <location>
        <begin position="1"/>
        <end position="20"/>
    </location>
</feature>